<keyword evidence="4" id="KW-1185">Reference proteome</keyword>
<evidence type="ECO:0000313" key="3">
    <source>
        <dbReference type="EMBL" id="AKV58943.1"/>
    </source>
</evidence>
<dbReference type="PROSITE" id="PS51257">
    <property type="entry name" value="PROKAR_LIPOPROTEIN"/>
    <property type="match status" value="1"/>
</dbReference>
<proteinExistence type="predicted"/>
<evidence type="ECO:0000313" key="4">
    <source>
        <dbReference type="Proteomes" id="UP000060016"/>
    </source>
</evidence>
<organism evidence="3 4">
    <name type="scientific">Corynebacterium riegelii</name>
    <dbReference type="NCBI Taxonomy" id="156976"/>
    <lineage>
        <taxon>Bacteria</taxon>
        <taxon>Bacillati</taxon>
        <taxon>Actinomycetota</taxon>
        <taxon>Actinomycetes</taxon>
        <taxon>Mycobacteriales</taxon>
        <taxon>Corynebacteriaceae</taxon>
        <taxon>Corynebacterium</taxon>
    </lineage>
</organism>
<protein>
    <recommendedName>
        <fullName evidence="5">Beta-N-acetylglucosaminidase</fullName>
    </recommendedName>
</protein>
<reference evidence="3 4" key="1">
    <citation type="submission" date="2015-08" db="EMBL/GenBank/DDBJ databases">
        <authorList>
            <person name="Babu N.S."/>
            <person name="Beckwith C.J."/>
            <person name="Beseler K.G."/>
            <person name="Brison A."/>
            <person name="Carone J.V."/>
            <person name="Caskin T.P."/>
            <person name="Diamond M."/>
            <person name="Durham M.E."/>
            <person name="Foxe J.M."/>
            <person name="Go M."/>
            <person name="Henderson B.A."/>
            <person name="Jones I.B."/>
            <person name="McGettigan J.A."/>
            <person name="Micheletti S.J."/>
            <person name="Nasrallah M.E."/>
            <person name="Ortiz D."/>
            <person name="Piller C.R."/>
            <person name="Privatt S.R."/>
            <person name="Schneider S.L."/>
            <person name="Sharp S."/>
            <person name="Smith T.C."/>
            <person name="Stanton J.D."/>
            <person name="Ullery H.E."/>
            <person name="Wilson R.J."/>
            <person name="Serrano M.G."/>
            <person name="Buck G."/>
            <person name="Lee V."/>
            <person name="Wang Y."/>
            <person name="Carvalho R."/>
            <person name="Voegtly L."/>
            <person name="Shi R."/>
            <person name="Duckworth R."/>
            <person name="Johnson A."/>
            <person name="Loviza R."/>
            <person name="Walstead R."/>
            <person name="Shah Z."/>
            <person name="Kiflezghi M."/>
            <person name="Wade K."/>
            <person name="Ball S.L."/>
            <person name="Bradley K.W."/>
            <person name="Asai D.J."/>
            <person name="Bowman C.A."/>
            <person name="Russell D.A."/>
            <person name="Pope W.H."/>
            <person name="Jacobs-Sera D."/>
            <person name="Hendrix R.W."/>
            <person name="Hatfull G.F."/>
        </authorList>
    </citation>
    <scope>NUCLEOTIDE SEQUENCE [LARGE SCALE GENOMIC DNA]</scope>
    <source>
        <strain evidence="3 4">PUDD_83A45</strain>
    </source>
</reference>
<feature type="region of interest" description="Disordered" evidence="1">
    <location>
        <begin position="222"/>
        <end position="254"/>
    </location>
</feature>
<feature type="region of interest" description="Disordered" evidence="1">
    <location>
        <begin position="32"/>
        <end position="104"/>
    </location>
</feature>
<dbReference type="KEGG" id="crie:AK829_06950"/>
<evidence type="ECO:0000256" key="2">
    <source>
        <dbReference type="SAM" id="SignalP"/>
    </source>
</evidence>
<dbReference type="STRING" id="156976.AK829_06950"/>
<accession>A0A0K1RC21</accession>
<gene>
    <name evidence="3" type="ORF">AK829_06950</name>
</gene>
<feature type="chain" id="PRO_5039057105" description="Beta-N-acetylglucosaminidase" evidence="2">
    <location>
        <begin position="29"/>
        <end position="254"/>
    </location>
</feature>
<dbReference type="EMBL" id="CP012342">
    <property type="protein sequence ID" value="AKV58943.1"/>
    <property type="molecule type" value="Genomic_DNA"/>
</dbReference>
<dbReference type="PATRIC" id="fig|156976.3.peg.1385"/>
<dbReference type="Proteomes" id="UP000060016">
    <property type="component" value="Chromosome"/>
</dbReference>
<evidence type="ECO:0008006" key="5">
    <source>
        <dbReference type="Google" id="ProtNLM"/>
    </source>
</evidence>
<feature type="compositionally biased region" description="Low complexity" evidence="1">
    <location>
        <begin position="39"/>
        <end position="97"/>
    </location>
</feature>
<feature type="compositionally biased region" description="Polar residues" evidence="1">
    <location>
        <begin position="222"/>
        <end position="232"/>
    </location>
</feature>
<sequence length="254" mass="26182">MSRNMRTVLKRHLTIPATAAAVALTLSACGNDAEDPEPASSTTSAASSSASTTTTAPTTTSPTESATSSATTSATASASASASSSTSKSTATSATSTAKEENSTLDEVAEHFATLAPASFFAQLDECTEGGFDGAYNCSGREIGQFQFFDSESKAASTTQLLTQLRSSRVVEDENDRIVGWSVLANSAIITVVDNNTGQVMQQLISTDDVDPRTRIYELGLAQQTGEVSTPGTTTATKSAEAETEAEAEETASN</sequence>
<keyword evidence="2" id="KW-0732">Signal</keyword>
<name>A0A0K1RC21_9CORY</name>
<feature type="signal peptide" evidence="2">
    <location>
        <begin position="1"/>
        <end position="28"/>
    </location>
</feature>
<dbReference type="AlphaFoldDB" id="A0A0K1RC21"/>
<feature type="compositionally biased region" description="Acidic residues" evidence="1">
    <location>
        <begin position="242"/>
        <end position="254"/>
    </location>
</feature>
<evidence type="ECO:0000256" key="1">
    <source>
        <dbReference type="SAM" id="MobiDB-lite"/>
    </source>
</evidence>